<feature type="non-terminal residue" evidence="1">
    <location>
        <position position="1"/>
    </location>
</feature>
<proteinExistence type="predicted"/>
<evidence type="ECO:0000313" key="1">
    <source>
        <dbReference type="EMBL" id="MCI69527.1"/>
    </source>
</evidence>
<dbReference type="AlphaFoldDB" id="A0A392U9L4"/>
<sequence length="55" mass="6088">TIEFGMGTRTWRRASNESCTHDTRMDGGELCTAVADTRIPAPVSTDQCWQQSRVG</sequence>
<organism evidence="1 2">
    <name type="scientific">Trifolium medium</name>
    <dbReference type="NCBI Taxonomy" id="97028"/>
    <lineage>
        <taxon>Eukaryota</taxon>
        <taxon>Viridiplantae</taxon>
        <taxon>Streptophyta</taxon>
        <taxon>Embryophyta</taxon>
        <taxon>Tracheophyta</taxon>
        <taxon>Spermatophyta</taxon>
        <taxon>Magnoliopsida</taxon>
        <taxon>eudicotyledons</taxon>
        <taxon>Gunneridae</taxon>
        <taxon>Pentapetalae</taxon>
        <taxon>rosids</taxon>
        <taxon>fabids</taxon>
        <taxon>Fabales</taxon>
        <taxon>Fabaceae</taxon>
        <taxon>Papilionoideae</taxon>
        <taxon>50 kb inversion clade</taxon>
        <taxon>NPAAA clade</taxon>
        <taxon>Hologalegina</taxon>
        <taxon>IRL clade</taxon>
        <taxon>Trifolieae</taxon>
        <taxon>Trifolium</taxon>
    </lineage>
</organism>
<dbReference type="Proteomes" id="UP000265520">
    <property type="component" value="Unassembled WGS sequence"/>
</dbReference>
<dbReference type="EMBL" id="LXQA010758104">
    <property type="protein sequence ID" value="MCI69527.1"/>
    <property type="molecule type" value="Genomic_DNA"/>
</dbReference>
<accession>A0A392U9L4</accession>
<name>A0A392U9L4_9FABA</name>
<protein>
    <submittedName>
        <fullName evidence="1">Uncharacterized protein</fullName>
    </submittedName>
</protein>
<reference evidence="1 2" key="1">
    <citation type="journal article" date="2018" name="Front. Plant Sci.">
        <title>Red Clover (Trifolium pratense) and Zigzag Clover (T. medium) - A Picture of Genomic Similarities and Differences.</title>
        <authorList>
            <person name="Dluhosova J."/>
            <person name="Istvanek J."/>
            <person name="Nedelnik J."/>
            <person name="Repkova J."/>
        </authorList>
    </citation>
    <scope>NUCLEOTIDE SEQUENCE [LARGE SCALE GENOMIC DNA]</scope>
    <source>
        <strain evidence="2">cv. 10/8</strain>
        <tissue evidence="1">Leaf</tissue>
    </source>
</reference>
<comment type="caution">
    <text evidence="1">The sequence shown here is derived from an EMBL/GenBank/DDBJ whole genome shotgun (WGS) entry which is preliminary data.</text>
</comment>
<keyword evidence="2" id="KW-1185">Reference proteome</keyword>
<evidence type="ECO:0000313" key="2">
    <source>
        <dbReference type="Proteomes" id="UP000265520"/>
    </source>
</evidence>